<evidence type="ECO:0008006" key="2">
    <source>
        <dbReference type="Google" id="ProtNLM"/>
    </source>
</evidence>
<gene>
    <name evidence="1" type="ORF">EZS27_032801</name>
</gene>
<reference evidence="1" key="1">
    <citation type="submission" date="2019-03" db="EMBL/GenBank/DDBJ databases">
        <title>Single cell metagenomics reveals metabolic interactions within the superorganism composed of flagellate Streblomastix strix and complex community of Bacteroidetes bacteria on its surface.</title>
        <authorList>
            <person name="Treitli S.C."/>
            <person name="Kolisko M."/>
            <person name="Husnik F."/>
            <person name="Keeling P."/>
            <person name="Hampl V."/>
        </authorList>
    </citation>
    <scope>NUCLEOTIDE SEQUENCE</scope>
    <source>
        <strain evidence="1">STM</strain>
    </source>
</reference>
<sequence>MIAVITLSKTFFTGHPRKDEETGFREKVIEGTKIHSCRQNYEYWELKIKRLKKADGVLSIRQWSDKPFCGKQEIITEVPADVVGIQKLCLWRGFEHPAVIGREIFSINELAKNDGLSLEDYQSWLAPAFKENKEDSTDKGYPCN</sequence>
<dbReference type="EMBL" id="SNRY01004685">
    <property type="protein sequence ID" value="KAA6316977.1"/>
    <property type="molecule type" value="Genomic_DNA"/>
</dbReference>
<dbReference type="AlphaFoldDB" id="A0A5J4Q5R1"/>
<proteinExistence type="predicted"/>
<accession>A0A5J4Q5R1</accession>
<protein>
    <recommendedName>
        <fullName evidence="2">ASCH domain-containing protein</fullName>
    </recommendedName>
</protein>
<name>A0A5J4Q5R1_9ZZZZ</name>
<organism evidence="1">
    <name type="scientific">termite gut metagenome</name>
    <dbReference type="NCBI Taxonomy" id="433724"/>
    <lineage>
        <taxon>unclassified sequences</taxon>
        <taxon>metagenomes</taxon>
        <taxon>organismal metagenomes</taxon>
    </lineage>
</organism>
<comment type="caution">
    <text evidence="1">The sequence shown here is derived from an EMBL/GenBank/DDBJ whole genome shotgun (WGS) entry which is preliminary data.</text>
</comment>
<evidence type="ECO:0000313" key="1">
    <source>
        <dbReference type="EMBL" id="KAA6316977.1"/>
    </source>
</evidence>